<dbReference type="InterPro" id="IPR003599">
    <property type="entry name" value="Ig_sub"/>
</dbReference>
<dbReference type="GO" id="GO:0001786">
    <property type="term" value="F:phosphatidylserine binding"/>
    <property type="evidence" value="ECO:0007669"/>
    <property type="project" value="TreeGrafter"/>
</dbReference>
<dbReference type="Gene3D" id="2.60.40.10">
    <property type="entry name" value="Immunoglobulins"/>
    <property type="match status" value="1"/>
</dbReference>
<dbReference type="GO" id="GO:0043277">
    <property type="term" value="P:apoptotic cell clearance"/>
    <property type="evidence" value="ECO:0007669"/>
    <property type="project" value="TreeGrafter"/>
</dbReference>
<keyword evidence="3" id="KW-1185">Reference proteome</keyword>
<dbReference type="GO" id="GO:0060097">
    <property type="term" value="P:cytoskeletal rearrangement involved in phagocytosis, engulfment"/>
    <property type="evidence" value="ECO:0007669"/>
    <property type="project" value="TreeGrafter"/>
</dbReference>
<organism evidence="2 3">
    <name type="scientific">Periophthalmus magnuspinnatus</name>
    <dbReference type="NCBI Taxonomy" id="409849"/>
    <lineage>
        <taxon>Eukaryota</taxon>
        <taxon>Metazoa</taxon>
        <taxon>Chordata</taxon>
        <taxon>Craniata</taxon>
        <taxon>Vertebrata</taxon>
        <taxon>Euteleostomi</taxon>
        <taxon>Actinopterygii</taxon>
        <taxon>Neopterygii</taxon>
        <taxon>Teleostei</taxon>
        <taxon>Neoteleostei</taxon>
        <taxon>Acanthomorphata</taxon>
        <taxon>Gobiaria</taxon>
        <taxon>Gobiiformes</taxon>
        <taxon>Gobioidei</taxon>
        <taxon>Gobiidae</taxon>
        <taxon>Oxudercinae</taxon>
        <taxon>Periophthalmus</taxon>
    </lineage>
</organism>
<proteinExistence type="predicted"/>
<evidence type="ECO:0000313" key="3">
    <source>
        <dbReference type="Proteomes" id="UP000261520"/>
    </source>
</evidence>
<reference evidence="2" key="2">
    <citation type="submission" date="2025-09" db="UniProtKB">
        <authorList>
            <consortium name="Ensembl"/>
        </authorList>
    </citation>
    <scope>IDENTIFICATION</scope>
</reference>
<dbReference type="InterPro" id="IPR036179">
    <property type="entry name" value="Ig-like_dom_sf"/>
</dbReference>
<dbReference type="AlphaFoldDB" id="A0A3B4AZ21"/>
<dbReference type="Pfam" id="PF07686">
    <property type="entry name" value="V-set"/>
    <property type="match status" value="1"/>
</dbReference>
<sequence>MLKELILHNFGEVFEPCYLSSQMRMLWDRKRATSLVPVCAGAVVAAVDVLVHLGQNVTLSCSYDVSSGPLSSCWSRGRLPSFGMCGSNAIVSSDGNTTKSPVSRRYVLGGHLAQGDVSLTILNVTREDAGTYGCRVDIPGWNNDLKHHFNLEIRQGKYNQNHGTFRPDLVQHNLTFSRRRGRPLSSCCLCSSPCSSSPQQPSSSSVSLNQD</sequence>
<evidence type="ECO:0000259" key="1">
    <source>
        <dbReference type="PROSITE" id="PS50835"/>
    </source>
</evidence>
<evidence type="ECO:0000313" key="2">
    <source>
        <dbReference type="Ensembl" id="ENSPMGP00000022393.1"/>
    </source>
</evidence>
<dbReference type="SUPFAM" id="SSF48726">
    <property type="entry name" value="Immunoglobulin"/>
    <property type="match status" value="1"/>
</dbReference>
<dbReference type="PANTHER" id="PTHR46608:SF3">
    <property type="entry name" value="T-CELL IMMUNOGLOBULIN AND MUCIN DOMAIN-CONTAINING PROTEIN 4"/>
    <property type="match status" value="1"/>
</dbReference>
<dbReference type="Ensembl" id="ENSPMGT00000023847.1">
    <property type="protein sequence ID" value="ENSPMGP00000022393.1"/>
    <property type="gene ID" value="ENSPMGG00000018108.1"/>
</dbReference>
<dbReference type="Proteomes" id="UP000261520">
    <property type="component" value="Unplaced"/>
</dbReference>
<dbReference type="InterPro" id="IPR007110">
    <property type="entry name" value="Ig-like_dom"/>
</dbReference>
<dbReference type="InterPro" id="IPR013106">
    <property type="entry name" value="Ig_V-set"/>
</dbReference>
<reference evidence="2" key="1">
    <citation type="submission" date="2025-08" db="UniProtKB">
        <authorList>
            <consortium name="Ensembl"/>
        </authorList>
    </citation>
    <scope>IDENTIFICATION</scope>
</reference>
<dbReference type="PANTHER" id="PTHR46608">
    <property type="entry name" value="T-CELL IMMUNOGLOBULIN AND MUCIN DOMAIN-CONTAINING PROTEIN 4"/>
    <property type="match status" value="1"/>
</dbReference>
<dbReference type="SMART" id="SM00409">
    <property type="entry name" value="IG"/>
    <property type="match status" value="1"/>
</dbReference>
<feature type="domain" description="Ig-like" evidence="1">
    <location>
        <begin position="37"/>
        <end position="136"/>
    </location>
</feature>
<name>A0A3B4AZ21_9GOBI</name>
<dbReference type="PROSITE" id="PS50835">
    <property type="entry name" value="IG_LIKE"/>
    <property type="match status" value="1"/>
</dbReference>
<accession>A0A3B4AZ21</accession>
<dbReference type="InterPro" id="IPR013783">
    <property type="entry name" value="Ig-like_fold"/>
</dbReference>
<protein>
    <recommendedName>
        <fullName evidence="1">Ig-like domain-containing protein</fullName>
    </recommendedName>
</protein>